<evidence type="ECO:0000313" key="2">
    <source>
        <dbReference type="EMBL" id="GLS21254.1"/>
    </source>
</evidence>
<comment type="caution">
    <text evidence="2">The sequence shown here is derived from an EMBL/GenBank/DDBJ whole genome shotgun (WGS) entry which is preliminary data.</text>
</comment>
<feature type="region of interest" description="Disordered" evidence="1">
    <location>
        <begin position="1"/>
        <end position="36"/>
    </location>
</feature>
<reference evidence="3" key="1">
    <citation type="journal article" date="2019" name="Int. J. Syst. Evol. Microbiol.">
        <title>The Global Catalogue of Microorganisms (GCM) 10K type strain sequencing project: providing services to taxonomists for standard genome sequencing and annotation.</title>
        <authorList>
            <consortium name="The Broad Institute Genomics Platform"/>
            <consortium name="The Broad Institute Genome Sequencing Center for Infectious Disease"/>
            <person name="Wu L."/>
            <person name="Ma J."/>
        </authorList>
    </citation>
    <scope>NUCLEOTIDE SEQUENCE [LARGE SCALE GENOMIC DNA]</scope>
    <source>
        <strain evidence="3">NBRC 101365</strain>
    </source>
</reference>
<dbReference type="EMBL" id="BSPC01000048">
    <property type="protein sequence ID" value="GLS21254.1"/>
    <property type="molecule type" value="Genomic_DNA"/>
</dbReference>
<dbReference type="Proteomes" id="UP001156882">
    <property type="component" value="Unassembled WGS sequence"/>
</dbReference>
<accession>A0ABQ6CRA9</accession>
<proteinExistence type="predicted"/>
<gene>
    <name evidence="2" type="ORF">GCM10007874_42710</name>
</gene>
<evidence type="ECO:0000313" key="3">
    <source>
        <dbReference type="Proteomes" id="UP001156882"/>
    </source>
</evidence>
<name>A0ABQ6CRA9_9HYPH</name>
<keyword evidence="3" id="KW-1185">Reference proteome</keyword>
<evidence type="ECO:0000256" key="1">
    <source>
        <dbReference type="SAM" id="MobiDB-lite"/>
    </source>
</evidence>
<sequence length="78" mass="8300">MARLRERGGHSSGAAVTGNLDATNPDGSAEMRFGAPEGRRGRPYSVLLRVGLAVPPLLPEARCALTAPFHPYPGKFKK</sequence>
<protein>
    <submittedName>
        <fullName evidence="2">Uncharacterized protein</fullName>
    </submittedName>
</protein>
<organism evidence="2 3">
    <name type="scientific">Labrys miyagiensis</name>
    <dbReference type="NCBI Taxonomy" id="346912"/>
    <lineage>
        <taxon>Bacteria</taxon>
        <taxon>Pseudomonadati</taxon>
        <taxon>Pseudomonadota</taxon>
        <taxon>Alphaproteobacteria</taxon>
        <taxon>Hyphomicrobiales</taxon>
        <taxon>Xanthobacteraceae</taxon>
        <taxon>Labrys</taxon>
    </lineage>
</organism>